<protein>
    <submittedName>
        <fullName evidence="3">Uncharacterized protein</fullName>
    </submittedName>
</protein>
<dbReference type="Proteomes" id="UP000233551">
    <property type="component" value="Unassembled WGS sequence"/>
</dbReference>
<reference evidence="3 4" key="1">
    <citation type="submission" date="2017-11" db="EMBL/GenBank/DDBJ databases">
        <title>De-novo sequencing of pomegranate (Punica granatum L.) genome.</title>
        <authorList>
            <person name="Akparov Z."/>
            <person name="Amiraslanov A."/>
            <person name="Hajiyeva S."/>
            <person name="Abbasov M."/>
            <person name="Kaur K."/>
            <person name="Hamwieh A."/>
            <person name="Solovyev V."/>
            <person name="Salamov A."/>
            <person name="Braich B."/>
            <person name="Kosarev P."/>
            <person name="Mahmoud A."/>
            <person name="Hajiyev E."/>
            <person name="Babayeva S."/>
            <person name="Izzatullayeva V."/>
            <person name="Mammadov A."/>
            <person name="Mammadov A."/>
            <person name="Sharifova S."/>
            <person name="Ojaghi J."/>
            <person name="Eynullazada K."/>
            <person name="Bayramov B."/>
            <person name="Abdulazimova A."/>
            <person name="Shahmuradov I."/>
        </authorList>
    </citation>
    <scope>NUCLEOTIDE SEQUENCE [LARGE SCALE GENOMIC DNA]</scope>
    <source>
        <strain evidence="4">cv. AG2017</strain>
        <tissue evidence="3">Leaf</tissue>
    </source>
</reference>
<name>A0A2I0JEK7_PUNGR</name>
<evidence type="ECO:0000256" key="1">
    <source>
        <dbReference type="SAM" id="MobiDB-lite"/>
    </source>
</evidence>
<keyword evidence="2" id="KW-0472">Membrane</keyword>
<dbReference type="AlphaFoldDB" id="A0A2I0JEK7"/>
<organism evidence="3 4">
    <name type="scientific">Punica granatum</name>
    <name type="common">Pomegranate</name>
    <dbReference type="NCBI Taxonomy" id="22663"/>
    <lineage>
        <taxon>Eukaryota</taxon>
        <taxon>Viridiplantae</taxon>
        <taxon>Streptophyta</taxon>
        <taxon>Embryophyta</taxon>
        <taxon>Tracheophyta</taxon>
        <taxon>Spermatophyta</taxon>
        <taxon>Magnoliopsida</taxon>
        <taxon>eudicotyledons</taxon>
        <taxon>Gunneridae</taxon>
        <taxon>Pentapetalae</taxon>
        <taxon>rosids</taxon>
        <taxon>malvids</taxon>
        <taxon>Myrtales</taxon>
        <taxon>Lythraceae</taxon>
        <taxon>Punica</taxon>
    </lineage>
</organism>
<sequence>MHASPEKKRLRAHSPLTERTSPFMAEPRPCMPSPIRRSILRADGCRSGPYLSPIHPSILSYPAVSGCLLLAVAAAAAAASSRIRSSFFFFFVNCSHAMPIAS</sequence>
<keyword evidence="2" id="KW-1133">Transmembrane helix</keyword>
<accession>A0A2I0JEK7</accession>
<keyword evidence="2" id="KW-0812">Transmembrane</keyword>
<feature type="transmembrane region" description="Helical" evidence="2">
    <location>
        <begin position="58"/>
        <end position="79"/>
    </location>
</feature>
<evidence type="ECO:0000313" key="4">
    <source>
        <dbReference type="Proteomes" id="UP000233551"/>
    </source>
</evidence>
<feature type="region of interest" description="Disordered" evidence="1">
    <location>
        <begin position="1"/>
        <end position="30"/>
    </location>
</feature>
<proteinExistence type="predicted"/>
<keyword evidence="4" id="KW-1185">Reference proteome</keyword>
<evidence type="ECO:0000256" key="2">
    <source>
        <dbReference type="SAM" id="Phobius"/>
    </source>
</evidence>
<comment type="caution">
    <text evidence="3">The sequence shown here is derived from an EMBL/GenBank/DDBJ whole genome shotgun (WGS) entry which is preliminary data.</text>
</comment>
<gene>
    <name evidence="3" type="ORF">CRG98_024949</name>
</gene>
<evidence type="ECO:0000313" key="3">
    <source>
        <dbReference type="EMBL" id="PKI54664.1"/>
    </source>
</evidence>
<dbReference type="EMBL" id="PGOL01001775">
    <property type="protein sequence ID" value="PKI54664.1"/>
    <property type="molecule type" value="Genomic_DNA"/>
</dbReference>